<proteinExistence type="predicted"/>
<sequence>MLLFVVKILPWPLGQSKGERSALIECANSPSSPERCGIASVTSDRQVKQACSRIDLWQTLFAVAGHACHPISNGEFLMHPPIRKHCFQPVPAIVVPHLKSTAVLALLALLACLLACLLRWNGSFAGLMSNFSQQHYIFPTFNNSTLSFIVPFLFSTQDIRKYVEIFYCKLVTINEPIGKEWTVGLPNPSRHSEMAFSAS</sequence>
<accession>A0A0V1IEM5</accession>
<gene>
    <name evidence="1" type="ORF">T4B_9992</name>
</gene>
<reference evidence="1 2" key="1">
    <citation type="submission" date="2015-01" db="EMBL/GenBank/DDBJ databases">
        <title>Evolution of Trichinella species and genotypes.</title>
        <authorList>
            <person name="Korhonen P.K."/>
            <person name="Edoardo P."/>
            <person name="Giuseppe L.R."/>
            <person name="Gasser R.B."/>
        </authorList>
    </citation>
    <scope>NUCLEOTIDE SEQUENCE [LARGE SCALE GENOMIC DNA]</scope>
    <source>
        <strain evidence="1">ISS588</strain>
    </source>
</reference>
<evidence type="ECO:0000313" key="1">
    <source>
        <dbReference type="EMBL" id="KRZ21246.1"/>
    </source>
</evidence>
<dbReference type="EMBL" id="JYDS01000212">
    <property type="protein sequence ID" value="KRZ21246.1"/>
    <property type="molecule type" value="Genomic_DNA"/>
</dbReference>
<keyword evidence="2" id="KW-1185">Reference proteome</keyword>
<organism evidence="1 2">
    <name type="scientific">Trichinella pseudospiralis</name>
    <name type="common">Parasitic roundworm</name>
    <dbReference type="NCBI Taxonomy" id="6337"/>
    <lineage>
        <taxon>Eukaryota</taxon>
        <taxon>Metazoa</taxon>
        <taxon>Ecdysozoa</taxon>
        <taxon>Nematoda</taxon>
        <taxon>Enoplea</taxon>
        <taxon>Dorylaimia</taxon>
        <taxon>Trichinellida</taxon>
        <taxon>Trichinellidae</taxon>
        <taxon>Trichinella</taxon>
    </lineage>
</organism>
<comment type="caution">
    <text evidence="1">The sequence shown here is derived from an EMBL/GenBank/DDBJ whole genome shotgun (WGS) entry which is preliminary data.</text>
</comment>
<dbReference type="AlphaFoldDB" id="A0A0V1IEM5"/>
<protein>
    <submittedName>
        <fullName evidence="1">Uncharacterized protein</fullName>
    </submittedName>
</protein>
<dbReference type="Proteomes" id="UP000054805">
    <property type="component" value="Unassembled WGS sequence"/>
</dbReference>
<name>A0A0V1IEM5_TRIPS</name>
<evidence type="ECO:0000313" key="2">
    <source>
        <dbReference type="Proteomes" id="UP000054805"/>
    </source>
</evidence>